<name>A0A382M358_9ZZZZ</name>
<evidence type="ECO:0008006" key="3">
    <source>
        <dbReference type="Google" id="ProtNLM"/>
    </source>
</evidence>
<reference evidence="2" key="1">
    <citation type="submission" date="2018-05" db="EMBL/GenBank/DDBJ databases">
        <authorList>
            <person name="Lanie J.A."/>
            <person name="Ng W.-L."/>
            <person name="Kazmierczak K.M."/>
            <person name="Andrzejewski T.M."/>
            <person name="Davidsen T.M."/>
            <person name="Wayne K.J."/>
            <person name="Tettelin H."/>
            <person name="Glass J.I."/>
            <person name="Rusch D."/>
            <person name="Podicherti R."/>
            <person name="Tsui H.-C.T."/>
            <person name="Winkler M.E."/>
        </authorList>
    </citation>
    <scope>NUCLEOTIDE SEQUENCE</scope>
</reference>
<keyword evidence="1" id="KW-1133">Transmembrane helix</keyword>
<organism evidence="2">
    <name type="scientific">marine metagenome</name>
    <dbReference type="NCBI Taxonomy" id="408172"/>
    <lineage>
        <taxon>unclassified sequences</taxon>
        <taxon>metagenomes</taxon>
        <taxon>ecological metagenomes</taxon>
    </lineage>
</organism>
<keyword evidence="1" id="KW-0812">Transmembrane</keyword>
<feature type="transmembrane region" description="Helical" evidence="1">
    <location>
        <begin position="58"/>
        <end position="77"/>
    </location>
</feature>
<dbReference type="AlphaFoldDB" id="A0A382M358"/>
<feature type="transmembrane region" description="Helical" evidence="1">
    <location>
        <begin position="137"/>
        <end position="162"/>
    </location>
</feature>
<dbReference type="Gene3D" id="1.20.1250.20">
    <property type="entry name" value="MFS general substrate transporter like domains"/>
    <property type="match status" value="1"/>
</dbReference>
<proteinExistence type="predicted"/>
<sequence length="208" mass="22623">RYQSEIEDQSEDWRVPLAVPILCLVAVCFTYINIGGYFTYIELAALDQGISPELVTQFLTWSTFLAFFGCVLALVCARFGLFRPLFVGLLSMAVLVGMLSGGITNINLAVSMFAFMALWTFADVYQSSLMGYMDRSGSLVALIPSVQGFGQFIGPNIAASIIGAGLGYGTMFLVSGSMALVGMVIYAGIFFYMHKRKSTQVETVAEAR</sequence>
<dbReference type="EMBL" id="UINC01090038">
    <property type="protein sequence ID" value="SVC41631.1"/>
    <property type="molecule type" value="Genomic_DNA"/>
</dbReference>
<evidence type="ECO:0000313" key="2">
    <source>
        <dbReference type="EMBL" id="SVC41631.1"/>
    </source>
</evidence>
<dbReference type="SUPFAM" id="SSF103473">
    <property type="entry name" value="MFS general substrate transporter"/>
    <property type="match status" value="1"/>
</dbReference>
<protein>
    <recommendedName>
        <fullName evidence="3">Major facilitator superfamily (MFS) profile domain-containing protein</fullName>
    </recommendedName>
</protein>
<feature type="transmembrane region" description="Helical" evidence="1">
    <location>
        <begin position="17"/>
        <end position="38"/>
    </location>
</feature>
<evidence type="ECO:0000256" key="1">
    <source>
        <dbReference type="SAM" id="Phobius"/>
    </source>
</evidence>
<dbReference type="InterPro" id="IPR036259">
    <property type="entry name" value="MFS_trans_sf"/>
</dbReference>
<keyword evidence="1" id="KW-0472">Membrane</keyword>
<gene>
    <name evidence="2" type="ORF">METZ01_LOCUS294485</name>
</gene>
<accession>A0A382M358</accession>
<feature type="transmembrane region" description="Helical" evidence="1">
    <location>
        <begin position="106"/>
        <end position="125"/>
    </location>
</feature>
<feature type="non-terminal residue" evidence="2">
    <location>
        <position position="1"/>
    </location>
</feature>
<feature type="transmembrane region" description="Helical" evidence="1">
    <location>
        <begin position="168"/>
        <end position="192"/>
    </location>
</feature>
<feature type="transmembrane region" description="Helical" evidence="1">
    <location>
        <begin position="84"/>
        <end position="100"/>
    </location>
</feature>